<evidence type="ECO:0000313" key="2">
    <source>
        <dbReference type="Proteomes" id="UP001163321"/>
    </source>
</evidence>
<accession>A0ACC0VYR9</accession>
<name>A0ACC0VYR9_9STRA</name>
<sequence>MAANIITEHDDDENKPTRHITQDEDRCVPVEIAWLFQLLRQHRKGRIDVCRSTIDYKEECNDQLTLSRPVIESCKLITWREIMNNHKRVSNRISITLAEAIERYVNELLLLQHHHIAVL</sequence>
<keyword evidence="2" id="KW-1185">Reference proteome</keyword>
<organism evidence="1 2">
    <name type="scientific">Peronosclerospora sorghi</name>
    <dbReference type="NCBI Taxonomy" id="230839"/>
    <lineage>
        <taxon>Eukaryota</taxon>
        <taxon>Sar</taxon>
        <taxon>Stramenopiles</taxon>
        <taxon>Oomycota</taxon>
        <taxon>Peronosporomycetes</taxon>
        <taxon>Peronosporales</taxon>
        <taxon>Peronosporaceae</taxon>
        <taxon>Peronosclerospora</taxon>
    </lineage>
</organism>
<dbReference type="EMBL" id="CM047585">
    <property type="protein sequence ID" value="KAI9910993.1"/>
    <property type="molecule type" value="Genomic_DNA"/>
</dbReference>
<comment type="caution">
    <text evidence="1">The sequence shown here is derived from an EMBL/GenBank/DDBJ whole genome shotgun (WGS) entry which is preliminary data.</text>
</comment>
<gene>
    <name evidence="1" type="ORF">PsorP6_010894</name>
</gene>
<dbReference type="Proteomes" id="UP001163321">
    <property type="component" value="Chromosome 6"/>
</dbReference>
<protein>
    <submittedName>
        <fullName evidence="1">Uncharacterized protein</fullName>
    </submittedName>
</protein>
<reference evidence="1 2" key="1">
    <citation type="journal article" date="2022" name="bioRxiv">
        <title>The genome of the oomycete Peronosclerospora sorghi, a cosmopolitan pathogen of maize and sorghum, is inflated with dispersed pseudogenes.</title>
        <authorList>
            <person name="Fletcher K."/>
            <person name="Martin F."/>
            <person name="Isakeit T."/>
            <person name="Cavanaugh K."/>
            <person name="Magill C."/>
            <person name="Michelmore R."/>
        </authorList>
    </citation>
    <scope>NUCLEOTIDE SEQUENCE [LARGE SCALE GENOMIC DNA]</scope>
    <source>
        <strain evidence="1">P6</strain>
    </source>
</reference>
<proteinExistence type="predicted"/>
<evidence type="ECO:0000313" key="1">
    <source>
        <dbReference type="EMBL" id="KAI9910993.1"/>
    </source>
</evidence>